<dbReference type="SUPFAM" id="SSF161098">
    <property type="entry name" value="MetI-like"/>
    <property type="match status" value="1"/>
</dbReference>
<evidence type="ECO:0000256" key="3">
    <source>
        <dbReference type="ARBA" id="ARBA00022475"/>
    </source>
</evidence>
<accession>A0A9X9WPF6</accession>
<feature type="transmembrane region" description="Helical" evidence="7">
    <location>
        <begin position="200"/>
        <end position="220"/>
    </location>
</feature>
<comment type="subcellular location">
    <subcellularLocation>
        <location evidence="1 7">Cell membrane</location>
        <topology evidence="1 7">Multi-pass membrane protein</topology>
    </subcellularLocation>
</comment>
<evidence type="ECO:0000256" key="2">
    <source>
        <dbReference type="ARBA" id="ARBA00022448"/>
    </source>
</evidence>
<dbReference type="InterPro" id="IPR035906">
    <property type="entry name" value="MetI-like_sf"/>
</dbReference>
<gene>
    <name evidence="10" type="ORF">GWK15_07235</name>
    <name evidence="9" type="ORF">GXW75_23385</name>
</gene>
<dbReference type="CDD" id="cd06261">
    <property type="entry name" value="TM_PBP2"/>
    <property type="match status" value="1"/>
</dbReference>
<evidence type="ECO:0000256" key="7">
    <source>
        <dbReference type="RuleBase" id="RU363032"/>
    </source>
</evidence>
<dbReference type="AlphaFoldDB" id="A0A9X9WPF6"/>
<dbReference type="GO" id="GO:0010438">
    <property type="term" value="P:cellular response to sulfur starvation"/>
    <property type="evidence" value="ECO:0007669"/>
    <property type="project" value="TreeGrafter"/>
</dbReference>
<dbReference type="InterPro" id="IPR000515">
    <property type="entry name" value="MetI-like"/>
</dbReference>
<dbReference type="RefSeq" id="WP_168040615.1">
    <property type="nucleotide sequence ID" value="NZ_JAAEDK010000086.1"/>
</dbReference>
<comment type="similarity">
    <text evidence="7">Belongs to the binding-protein-dependent transport system permease family.</text>
</comment>
<evidence type="ECO:0000256" key="1">
    <source>
        <dbReference type="ARBA" id="ARBA00004651"/>
    </source>
</evidence>
<keyword evidence="6 7" id="KW-0472">Membrane</keyword>
<reference evidence="9" key="1">
    <citation type="submission" date="2020-01" db="EMBL/GenBank/DDBJ databases">
        <authorList>
            <person name="Rat A."/>
        </authorList>
    </citation>
    <scope>NUCLEOTIDE SEQUENCE</scope>
    <source>
        <strain evidence="9">LMG 31161</strain>
    </source>
</reference>
<dbReference type="Proteomes" id="UP001138708">
    <property type="component" value="Unassembled WGS sequence"/>
</dbReference>
<evidence type="ECO:0000256" key="6">
    <source>
        <dbReference type="ARBA" id="ARBA00023136"/>
    </source>
</evidence>
<keyword evidence="3" id="KW-1003">Cell membrane</keyword>
<dbReference type="EMBL" id="JAAVUP010000002">
    <property type="protein sequence ID" value="NKE16730.1"/>
    <property type="molecule type" value="Genomic_DNA"/>
</dbReference>
<feature type="domain" description="ABC transmembrane type-1" evidence="8">
    <location>
        <begin position="75"/>
        <end position="254"/>
    </location>
</feature>
<evidence type="ECO:0000256" key="4">
    <source>
        <dbReference type="ARBA" id="ARBA00022692"/>
    </source>
</evidence>
<keyword evidence="11" id="KW-1185">Reference proteome</keyword>
<dbReference type="Pfam" id="PF00528">
    <property type="entry name" value="BPD_transp_1"/>
    <property type="match status" value="1"/>
</dbReference>
<evidence type="ECO:0000259" key="8">
    <source>
        <dbReference type="PROSITE" id="PS50928"/>
    </source>
</evidence>
<evidence type="ECO:0000313" key="10">
    <source>
        <dbReference type="EMBL" id="NKE16730.1"/>
    </source>
</evidence>
<dbReference type="EMBL" id="JAAEDK010000086">
    <property type="protein sequence ID" value="MBR0662216.1"/>
    <property type="molecule type" value="Genomic_DNA"/>
</dbReference>
<dbReference type="Gene3D" id="1.10.3720.10">
    <property type="entry name" value="MetI-like"/>
    <property type="match status" value="1"/>
</dbReference>
<evidence type="ECO:0000313" key="12">
    <source>
        <dbReference type="Proteomes" id="UP001138708"/>
    </source>
</evidence>
<name>A0A9X9WPF6_9PROT</name>
<proteinExistence type="inferred from homology"/>
<keyword evidence="2 7" id="KW-0813">Transport</keyword>
<dbReference type="GO" id="GO:0005886">
    <property type="term" value="C:plasma membrane"/>
    <property type="evidence" value="ECO:0007669"/>
    <property type="project" value="UniProtKB-SubCell"/>
</dbReference>
<comment type="caution">
    <text evidence="9">The sequence shown here is derived from an EMBL/GenBank/DDBJ whole genome shotgun (WGS) entry which is preliminary data.</text>
</comment>
<organism evidence="9 12">
    <name type="scientific">Neoroseomonas oryzicola</name>
    <dbReference type="NCBI Taxonomy" id="535904"/>
    <lineage>
        <taxon>Bacteria</taxon>
        <taxon>Pseudomonadati</taxon>
        <taxon>Pseudomonadota</taxon>
        <taxon>Alphaproteobacteria</taxon>
        <taxon>Acetobacterales</taxon>
        <taxon>Acetobacteraceae</taxon>
        <taxon>Neoroseomonas</taxon>
    </lineage>
</organism>
<evidence type="ECO:0000313" key="11">
    <source>
        <dbReference type="Proteomes" id="UP000746741"/>
    </source>
</evidence>
<evidence type="ECO:0000313" key="9">
    <source>
        <dbReference type="EMBL" id="MBR0662216.1"/>
    </source>
</evidence>
<protein>
    <submittedName>
        <fullName evidence="9">ABC transporter permease</fullName>
    </submittedName>
</protein>
<feature type="transmembrane region" description="Helical" evidence="7">
    <location>
        <begin position="79"/>
        <end position="101"/>
    </location>
</feature>
<keyword evidence="4 7" id="KW-0812">Transmembrane</keyword>
<feature type="transmembrane region" description="Helical" evidence="7">
    <location>
        <begin position="232"/>
        <end position="256"/>
    </location>
</feature>
<sequence length="269" mass="28472">MPTEARSSGWGFAVPRRAVVGLATVGGALLLWWLATSGLRLLNPLRLPSPQEVWAAFSQISTGQGYGGATLWQHALHSLWLVAKGFAVAVATGIPLGLLMGWSRRAEALINPIFLLLRPIPALAWIPLAIVWFGLGDTGKVFVIWLTAFVPSVINAFTGVRGVDPVLIAAARTQGASTAQVIRHVVVPGAMPMIFTGLRLSLQASWTTLVAAELVGAFFGLGRVLNVAGQDIFPGMILVGMAAVAACGAATTWLLGRAERRVVNWRPAV</sequence>
<feature type="transmembrane region" description="Helical" evidence="7">
    <location>
        <begin position="113"/>
        <end position="135"/>
    </location>
</feature>
<dbReference type="PANTHER" id="PTHR30151:SF25">
    <property type="entry name" value="TAURINE TRANSPORT SYSTEM PERMEASE PROTEIN TAUC"/>
    <property type="match status" value="1"/>
</dbReference>
<feature type="transmembrane region" description="Helical" evidence="7">
    <location>
        <begin position="18"/>
        <end position="35"/>
    </location>
</feature>
<dbReference type="GO" id="GO:0055085">
    <property type="term" value="P:transmembrane transport"/>
    <property type="evidence" value="ECO:0007669"/>
    <property type="project" value="InterPro"/>
</dbReference>
<dbReference type="PANTHER" id="PTHR30151">
    <property type="entry name" value="ALKANE SULFONATE ABC TRANSPORTER-RELATED, MEMBRANE SUBUNIT"/>
    <property type="match status" value="1"/>
</dbReference>
<evidence type="ECO:0000256" key="5">
    <source>
        <dbReference type="ARBA" id="ARBA00022989"/>
    </source>
</evidence>
<reference evidence="9" key="3">
    <citation type="journal article" date="2021" name="Syst. Appl. Microbiol.">
        <title>Roseomonas hellenica sp. nov., isolated from roots of wild-growing Alkanna tinctoria.</title>
        <authorList>
            <person name="Rat A."/>
            <person name="Naranjo H.D."/>
            <person name="Lebbe L."/>
            <person name="Cnockaert M."/>
            <person name="Krigas N."/>
            <person name="Grigoriadou K."/>
            <person name="Maloupa E."/>
            <person name="Willems A."/>
        </authorList>
    </citation>
    <scope>NUCLEOTIDE SEQUENCE</scope>
    <source>
        <strain evidence="9">LMG 31161</strain>
    </source>
</reference>
<keyword evidence="5 7" id="KW-1133">Transmembrane helix</keyword>
<dbReference type="PROSITE" id="PS50928">
    <property type="entry name" value="ABC_TM1"/>
    <property type="match status" value="1"/>
</dbReference>
<dbReference type="Proteomes" id="UP000746741">
    <property type="component" value="Unassembled WGS sequence"/>
</dbReference>
<reference evidence="10 11" key="2">
    <citation type="submission" date="2020-02" db="EMBL/GenBank/DDBJ databases">
        <authorList>
            <person name="Sun Q."/>
            <person name="Inoue M."/>
        </authorList>
    </citation>
    <scope>NUCLEOTIDE SEQUENCE [LARGE SCALE GENOMIC DNA]</scope>
    <source>
        <strain evidence="10 11">KCTC 22478</strain>
    </source>
</reference>
<feature type="transmembrane region" description="Helical" evidence="7">
    <location>
        <begin position="141"/>
        <end position="160"/>
    </location>
</feature>